<gene>
    <name evidence="1" type="ORF">TIFTF001_046351</name>
</gene>
<keyword evidence="2" id="KW-1185">Reference proteome</keyword>
<protein>
    <submittedName>
        <fullName evidence="1">Uncharacterized protein</fullName>
    </submittedName>
</protein>
<comment type="caution">
    <text evidence="1">The sequence shown here is derived from an EMBL/GenBank/DDBJ whole genome shotgun (WGS) entry which is preliminary data.</text>
</comment>
<reference evidence="1" key="1">
    <citation type="submission" date="2023-07" db="EMBL/GenBank/DDBJ databases">
        <title>draft genome sequence of fig (Ficus carica).</title>
        <authorList>
            <person name="Takahashi T."/>
            <person name="Nishimura K."/>
        </authorList>
    </citation>
    <scope>NUCLEOTIDE SEQUENCE</scope>
</reference>
<evidence type="ECO:0000313" key="2">
    <source>
        <dbReference type="Proteomes" id="UP001187192"/>
    </source>
</evidence>
<accession>A0AA88D7R4</accession>
<evidence type="ECO:0000313" key="1">
    <source>
        <dbReference type="EMBL" id="GMN29559.1"/>
    </source>
</evidence>
<dbReference type="AlphaFoldDB" id="A0AA88D7R4"/>
<dbReference type="Proteomes" id="UP001187192">
    <property type="component" value="Unassembled WGS sequence"/>
</dbReference>
<dbReference type="Gramene" id="FCD_00024166-RA">
    <property type="protein sequence ID" value="FCD_00024166-RA:cds"/>
    <property type="gene ID" value="FCD_00024166"/>
</dbReference>
<organism evidence="1 2">
    <name type="scientific">Ficus carica</name>
    <name type="common">Common fig</name>
    <dbReference type="NCBI Taxonomy" id="3494"/>
    <lineage>
        <taxon>Eukaryota</taxon>
        <taxon>Viridiplantae</taxon>
        <taxon>Streptophyta</taxon>
        <taxon>Embryophyta</taxon>
        <taxon>Tracheophyta</taxon>
        <taxon>Spermatophyta</taxon>
        <taxon>Magnoliopsida</taxon>
        <taxon>eudicotyledons</taxon>
        <taxon>Gunneridae</taxon>
        <taxon>Pentapetalae</taxon>
        <taxon>rosids</taxon>
        <taxon>fabids</taxon>
        <taxon>Rosales</taxon>
        <taxon>Moraceae</taxon>
        <taxon>Ficeae</taxon>
        <taxon>Ficus</taxon>
    </lineage>
</organism>
<proteinExistence type="predicted"/>
<name>A0AA88D7R4_FICCA</name>
<sequence>MEGRQKGCWVASSRVEGWRHGLGGAAVAGGVGYLRRNLEWFASEVRFRTSYTCQ</sequence>
<dbReference type="EMBL" id="BTGU01004600">
    <property type="protein sequence ID" value="GMN29559.1"/>
    <property type="molecule type" value="Genomic_DNA"/>
</dbReference>